<feature type="domain" description="Disease resistance R13L4/SHOC-2-like LRR" evidence="4">
    <location>
        <begin position="203"/>
        <end position="528"/>
    </location>
</feature>
<accession>A0A9R1NIB1</accession>
<dbReference type="InterPro" id="IPR032675">
    <property type="entry name" value="LRR_dom_sf"/>
</dbReference>
<evidence type="ECO:0000313" key="6">
    <source>
        <dbReference type="Proteomes" id="UP000324705"/>
    </source>
</evidence>
<dbReference type="SUPFAM" id="SSF52540">
    <property type="entry name" value="P-loop containing nucleoside triphosphate hydrolases"/>
    <property type="match status" value="1"/>
</dbReference>
<gene>
    <name evidence="5" type="ORF">TRITD_2Av1G014800</name>
</gene>
<dbReference type="GO" id="GO:0009626">
    <property type="term" value="P:plant-type hypersensitive response"/>
    <property type="evidence" value="ECO:0007669"/>
    <property type="project" value="UniProtKB-ARBA"/>
</dbReference>
<dbReference type="Proteomes" id="UP000324705">
    <property type="component" value="Chromosome 2A"/>
</dbReference>
<dbReference type="InterPro" id="IPR042197">
    <property type="entry name" value="Apaf_helical"/>
</dbReference>
<dbReference type="InterPro" id="IPR058922">
    <property type="entry name" value="WHD_DRP"/>
</dbReference>
<evidence type="ECO:0000256" key="1">
    <source>
        <dbReference type="ARBA" id="ARBA00022737"/>
    </source>
</evidence>
<dbReference type="Gene3D" id="3.80.10.10">
    <property type="entry name" value="Ribonuclease Inhibitor"/>
    <property type="match status" value="1"/>
</dbReference>
<dbReference type="InterPro" id="IPR036388">
    <property type="entry name" value="WH-like_DNA-bd_sf"/>
</dbReference>
<dbReference type="InterPro" id="IPR044974">
    <property type="entry name" value="Disease_R_plants"/>
</dbReference>
<dbReference type="Pfam" id="PF23559">
    <property type="entry name" value="WHD_DRP"/>
    <property type="match status" value="1"/>
</dbReference>
<dbReference type="PANTHER" id="PTHR23155:SF1098">
    <property type="entry name" value="OS11G0678400 PROTEIN"/>
    <property type="match status" value="1"/>
</dbReference>
<dbReference type="PANTHER" id="PTHR23155">
    <property type="entry name" value="DISEASE RESISTANCE PROTEIN RP"/>
    <property type="match status" value="1"/>
</dbReference>
<sequence>MPYGAEGPLRADSGQVCKGLPLAIVSVGSLLFVREKNPTEWKRIHDQLGWELAHNPGLDDVRNTLYLSFIYLPTYLKSCFLYCSLFPEDYILHRKLLIRLWIAEGFIEERGHSSTLEEVAEGYLNELVHRNMLQPAECNSFGRIRSCKMHDIVRELAIDLSQKESFGLAYEYGNHGILDTNTRRLVVSKCSNDILPHLQLPRLRSCIIFHKAMPSSRILDSVAVNSKYIVVLELCGLTIEEVPSAVGDLFNLRDSKVKILPKSIEKLSNLLTLDIFNSVIQELPHGIVKLKNLRHLLVERIVDRSHRSFICRHGMRIQKGLSKLTSLQTLNTIEAREDSIKELGELKQLRSLRISNQKETHCALFCRSILKMQLLNQLHITMSDKDQILQLNELKTPPLNLQKLILRGRLAEVTFQSPLFQKGGKKLCGLYLVWSCLPEDPLPSISGLDNLTELHLTEAFVGKILTFNKGWFPNLKSLKLRDLPSLSKLKIKKGAMESLHILQLVNLRKLKGVPAGLEFLTSLQSLKFSPYH</sequence>
<keyword evidence="1" id="KW-0677">Repeat</keyword>
<evidence type="ECO:0000259" key="4">
    <source>
        <dbReference type="Pfam" id="PF23598"/>
    </source>
</evidence>
<organism evidence="5 6">
    <name type="scientific">Triticum turgidum subsp. durum</name>
    <name type="common">Durum wheat</name>
    <name type="synonym">Triticum durum</name>
    <dbReference type="NCBI Taxonomy" id="4567"/>
    <lineage>
        <taxon>Eukaryota</taxon>
        <taxon>Viridiplantae</taxon>
        <taxon>Streptophyta</taxon>
        <taxon>Embryophyta</taxon>
        <taxon>Tracheophyta</taxon>
        <taxon>Spermatophyta</taxon>
        <taxon>Magnoliopsida</taxon>
        <taxon>Liliopsida</taxon>
        <taxon>Poales</taxon>
        <taxon>Poaceae</taxon>
        <taxon>BOP clade</taxon>
        <taxon>Pooideae</taxon>
        <taxon>Triticodae</taxon>
        <taxon>Triticeae</taxon>
        <taxon>Triticinae</taxon>
        <taxon>Triticum</taxon>
    </lineage>
</organism>
<dbReference type="Gene3D" id="1.10.10.10">
    <property type="entry name" value="Winged helix-like DNA-binding domain superfamily/Winged helix DNA-binding domain"/>
    <property type="match status" value="1"/>
</dbReference>
<dbReference type="GO" id="GO:0043531">
    <property type="term" value="F:ADP binding"/>
    <property type="evidence" value="ECO:0007669"/>
    <property type="project" value="InterPro"/>
</dbReference>
<name>A0A9R1NIB1_TRITD</name>
<dbReference type="FunFam" id="1.10.10.10:FF:000322">
    <property type="entry name" value="Probable disease resistance protein At1g63360"/>
    <property type="match status" value="1"/>
</dbReference>
<proteinExistence type="predicted"/>
<keyword evidence="2" id="KW-0611">Plant defense</keyword>
<evidence type="ECO:0000259" key="3">
    <source>
        <dbReference type="Pfam" id="PF23559"/>
    </source>
</evidence>
<dbReference type="AlphaFoldDB" id="A0A9R1NIB1"/>
<feature type="domain" description="Disease resistance protein winged helix" evidence="3">
    <location>
        <begin position="85"/>
        <end position="157"/>
    </location>
</feature>
<evidence type="ECO:0000313" key="5">
    <source>
        <dbReference type="EMBL" id="VAH25425.1"/>
    </source>
</evidence>
<protein>
    <recommendedName>
        <fullName evidence="7">NB-ARC domain-containing protein</fullName>
    </recommendedName>
</protein>
<dbReference type="OMA" id="PWISSPI"/>
<dbReference type="Gramene" id="TRITD2Av1G014800.1">
    <property type="protein sequence ID" value="TRITD2Av1G014800.1"/>
    <property type="gene ID" value="TRITD2Av1G014800"/>
</dbReference>
<dbReference type="InterPro" id="IPR055414">
    <property type="entry name" value="LRR_R13L4/SHOC2-like"/>
</dbReference>
<dbReference type="GO" id="GO:0042742">
    <property type="term" value="P:defense response to bacterium"/>
    <property type="evidence" value="ECO:0007669"/>
    <property type="project" value="UniProtKB-ARBA"/>
</dbReference>
<dbReference type="Gene3D" id="1.10.8.430">
    <property type="entry name" value="Helical domain of apoptotic protease-activating factors"/>
    <property type="match status" value="1"/>
</dbReference>
<dbReference type="InterPro" id="IPR027417">
    <property type="entry name" value="P-loop_NTPase"/>
</dbReference>
<dbReference type="EMBL" id="LT934113">
    <property type="protein sequence ID" value="VAH25425.1"/>
    <property type="molecule type" value="Genomic_DNA"/>
</dbReference>
<reference evidence="5 6" key="1">
    <citation type="submission" date="2017-09" db="EMBL/GenBank/DDBJ databases">
        <authorList>
            <consortium name="International Durum Wheat Genome Sequencing Consortium (IDWGSC)"/>
            <person name="Milanesi L."/>
        </authorList>
    </citation>
    <scope>NUCLEOTIDE SEQUENCE [LARGE SCALE GENOMIC DNA]</scope>
    <source>
        <strain evidence="6">cv. Svevo</strain>
    </source>
</reference>
<dbReference type="Pfam" id="PF23598">
    <property type="entry name" value="LRR_14"/>
    <property type="match status" value="1"/>
</dbReference>
<evidence type="ECO:0000256" key="2">
    <source>
        <dbReference type="ARBA" id="ARBA00022821"/>
    </source>
</evidence>
<dbReference type="SUPFAM" id="SSF52058">
    <property type="entry name" value="L domain-like"/>
    <property type="match status" value="1"/>
</dbReference>
<dbReference type="GO" id="GO:0002758">
    <property type="term" value="P:innate immune response-activating signaling pathway"/>
    <property type="evidence" value="ECO:0007669"/>
    <property type="project" value="UniProtKB-ARBA"/>
</dbReference>
<evidence type="ECO:0008006" key="7">
    <source>
        <dbReference type="Google" id="ProtNLM"/>
    </source>
</evidence>
<keyword evidence="6" id="KW-1185">Reference proteome</keyword>